<feature type="compositionally biased region" description="Polar residues" evidence="7">
    <location>
        <begin position="1"/>
        <end position="11"/>
    </location>
</feature>
<evidence type="ECO:0000259" key="10">
    <source>
        <dbReference type="Pfam" id="PF25917"/>
    </source>
</evidence>
<evidence type="ECO:0000256" key="5">
    <source>
        <dbReference type="ARBA" id="ARBA00023136"/>
    </source>
</evidence>
<keyword evidence="3 8" id="KW-0812">Transmembrane</keyword>
<comment type="subcellular location">
    <subcellularLocation>
        <location evidence="1">Membrane</location>
        <topology evidence="1">Single-pass membrane protein</topology>
    </subcellularLocation>
</comment>
<dbReference type="Gene3D" id="2.40.50.100">
    <property type="match status" value="1"/>
</dbReference>
<name>A0A856MAN9_9CYAN</name>
<evidence type="ECO:0000256" key="6">
    <source>
        <dbReference type="SAM" id="Coils"/>
    </source>
</evidence>
<evidence type="ECO:0000313" key="13">
    <source>
        <dbReference type="Proteomes" id="UP000503129"/>
    </source>
</evidence>
<dbReference type="SUPFAM" id="SSF111369">
    <property type="entry name" value="HlyD-like secretion proteins"/>
    <property type="match status" value="2"/>
</dbReference>
<dbReference type="InterPro" id="IPR058792">
    <property type="entry name" value="Beta-barrel_RND_2"/>
</dbReference>
<dbReference type="InterPro" id="IPR050739">
    <property type="entry name" value="MFP"/>
</dbReference>
<feature type="region of interest" description="Disordered" evidence="7">
    <location>
        <begin position="1"/>
        <end position="20"/>
    </location>
</feature>
<reference evidence="12 13" key="1">
    <citation type="submission" date="2018-06" db="EMBL/GenBank/DDBJ databases">
        <title>Comparative genomics of Brasilonema spp. strains.</title>
        <authorList>
            <person name="Alvarenga D.O."/>
            <person name="Fiore M.F."/>
            <person name="Varani A.M."/>
        </authorList>
    </citation>
    <scope>NUCLEOTIDE SEQUENCE [LARGE SCALE GENOMIC DNA]</scope>
    <source>
        <strain evidence="12 13">CENA114</strain>
    </source>
</reference>
<dbReference type="GO" id="GO:0016020">
    <property type="term" value="C:membrane"/>
    <property type="evidence" value="ECO:0007669"/>
    <property type="project" value="UniProtKB-SubCell"/>
</dbReference>
<comment type="similarity">
    <text evidence="2">Belongs to the membrane fusion protein (MFP) (TC 8.A.1) family.</text>
</comment>
<evidence type="ECO:0000256" key="8">
    <source>
        <dbReference type="SAM" id="Phobius"/>
    </source>
</evidence>
<accession>A0A856MAN9</accession>
<dbReference type="Proteomes" id="UP000503129">
    <property type="component" value="Chromosome"/>
</dbReference>
<evidence type="ECO:0000256" key="1">
    <source>
        <dbReference type="ARBA" id="ARBA00004167"/>
    </source>
</evidence>
<feature type="region of interest" description="Disordered" evidence="7">
    <location>
        <begin position="31"/>
        <end position="77"/>
    </location>
</feature>
<dbReference type="Pfam" id="PF25954">
    <property type="entry name" value="Beta-barrel_RND_2"/>
    <property type="match status" value="1"/>
</dbReference>
<evidence type="ECO:0000256" key="4">
    <source>
        <dbReference type="ARBA" id="ARBA00022989"/>
    </source>
</evidence>
<gene>
    <name evidence="12" type="ORF">DP114_07555</name>
</gene>
<dbReference type="Gene3D" id="2.40.30.170">
    <property type="match status" value="1"/>
</dbReference>
<evidence type="ECO:0000259" key="9">
    <source>
        <dbReference type="Pfam" id="PF25876"/>
    </source>
</evidence>
<evidence type="ECO:0000256" key="2">
    <source>
        <dbReference type="ARBA" id="ARBA00009477"/>
    </source>
</evidence>
<dbReference type="Gene3D" id="1.10.287.470">
    <property type="entry name" value="Helix hairpin bin"/>
    <property type="match status" value="2"/>
</dbReference>
<dbReference type="InterPro" id="IPR058625">
    <property type="entry name" value="MdtA-like_BSH"/>
</dbReference>
<sequence>MERTNNINSNGRNKHKTAVLEKELVKDTETLEALTSENFTNKTLPAQTTPEADVHTQAETENKQVKPQPPETPKKKKPIGLILTALGVGAVVGGGFGYHWWQYASTHQETDNAQVAGHLHQVSTRIPGTISQVLVNDNQEVQPGQLLVKLDPRDYQSKVQQADAALQNARRQAQAAQANINLASKTTNAKTVQAQGDVSGAVAAISTAQAAVQEAQAGIPAAQAEVKQAEAGIPAAQAEVAQANANLQKAQADYNRYNTLSQQGAIPRQQLDTAKSAYDVAVAQKDAAIQGVNQAQARLASARVGVAKAQSQLAQAQEGVVSAQAKLAASKGGLQQATAGGEQTTVNRNQYEAAKAAIAQADASLKDAQLQLSYTNITAPAAGRVGRKTVEVGNRVQAGTPLMAIVNDESWIVANFKETQLENMKPGEEVEIKVDALPHHPFKGRVDSISPASGAQFALLPPDNATGNFTKIVQRVPVKIVFDKQSIKGYESRVTPGMSAEISVKVK</sequence>
<feature type="domain" description="CusB-like beta-barrel" evidence="11">
    <location>
        <begin position="411"/>
        <end position="452"/>
    </location>
</feature>
<protein>
    <submittedName>
        <fullName evidence="12">HlyD family secretion protein</fullName>
    </submittedName>
</protein>
<dbReference type="KEGG" id="bsen:DP114_07555"/>
<dbReference type="PANTHER" id="PTHR30386:SF26">
    <property type="entry name" value="TRANSPORT PROTEIN COMB"/>
    <property type="match status" value="1"/>
</dbReference>
<evidence type="ECO:0000259" key="11">
    <source>
        <dbReference type="Pfam" id="PF25954"/>
    </source>
</evidence>
<proteinExistence type="inferred from homology"/>
<organism evidence="12 13">
    <name type="scientific">Brasilonema sennae CENA114</name>
    <dbReference type="NCBI Taxonomy" id="415709"/>
    <lineage>
        <taxon>Bacteria</taxon>
        <taxon>Bacillati</taxon>
        <taxon>Cyanobacteriota</taxon>
        <taxon>Cyanophyceae</taxon>
        <taxon>Nostocales</taxon>
        <taxon>Scytonemataceae</taxon>
        <taxon>Brasilonema</taxon>
        <taxon>Bromeliae group (in: Brasilonema)</taxon>
    </lineage>
</organism>
<dbReference type="InterPro" id="IPR058624">
    <property type="entry name" value="MdtA-like_HH"/>
</dbReference>
<keyword evidence="6" id="KW-0175">Coiled coil</keyword>
<dbReference type="EMBL" id="CP030118">
    <property type="protein sequence ID" value="QDL07772.1"/>
    <property type="molecule type" value="Genomic_DNA"/>
</dbReference>
<keyword evidence="13" id="KW-1185">Reference proteome</keyword>
<dbReference type="PRINTS" id="PR01490">
    <property type="entry name" value="RTXTOXIND"/>
</dbReference>
<feature type="domain" description="Multidrug resistance protein MdtA-like alpha-helical hairpin" evidence="9">
    <location>
        <begin position="236"/>
        <end position="314"/>
    </location>
</feature>
<feature type="coiled-coil region" evidence="6">
    <location>
        <begin position="226"/>
        <end position="260"/>
    </location>
</feature>
<dbReference type="PANTHER" id="PTHR30386">
    <property type="entry name" value="MEMBRANE FUSION SUBUNIT OF EMRAB-TOLC MULTIDRUG EFFLUX PUMP"/>
    <property type="match status" value="1"/>
</dbReference>
<dbReference type="Pfam" id="PF25917">
    <property type="entry name" value="BSH_RND"/>
    <property type="match status" value="1"/>
</dbReference>
<feature type="domain" description="Multidrug resistance protein MdtA-like barrel-sandwich hybrid" evidence="10">
    <location>
        <begin position="121"/>
        <end position="406"/>
    </location>
</feature>
<evidence type="ECO:0000313" key="12">
    <source>
        <dbReference type="EMBL" id="QDL07772.1"/>
    </source>
</evidence>
<dbReference type="GO" id="GO:0055085">
    <property type="term" value="P:transmembrane transport"/>
    <property type="evidence" value="ECO:0007669"/>
    <property type="project" value="InterPro"/>
</dbReference>
<dbReference type="Pfam" id="PF25876">
    <property type="entry name" value="HH_MFP_RND"/>
    <property type="match status" value="1"/>
</dbReference>
<keyword evidence="5 8" id="KW-0472">Membrane</keyword>
<feature type="coiled-coil region" evidence="6">
    <location>
        <begin position="159"/>
        <end position="186"/>
    </location>
</feature>
<feature type="compositionally biased region" description="Basic and acidic residues" evidence="7">
    <location>
        <begin position="52"/>
        <end position="64"/>
    </location>
</feature>
<evidence type="ECO:0000256" key="3">
    <source>
        <dbReference type="ARBA" id="ARBA00022692"/>
    </source>
</evidence>
<dbReference type="AlphaFoldDB" id="A0A856MAN9"/>
<feature type="compositionally biased region" description="Polar residues" evidence="7">
    <location>
        <begin position="33"/>
        <end position="50"/>
    </location>
</feature>
<feature type="transmembrane region" description="Helical" evidence="8">
    <location>
        <begin position="79"/>
        <end position="101"/>
    </location>
</feature>
<dbReference type="RefSeq" id="WP_171975804.1">
    <property type="nucleotide sequence ID" value="NZ_CAWOXK010000001.1"/>
</dbReference>
<evidence type="ECO:0000256" key="7">
    <source>
        <dbReference type="SAM" id="MobiDB-lite"/>
    </source>
</evidence>
<keyword evidence="4 8" id="KW-1133">Transmembrane helix</keyword>